<evidence type="ECO:0000313" key="1">
    <source>
        <dbReference type="EMBL" id="KAF2399978.1"/>
    </source>
</evidence>
<sequence length="126" mass="14003">MKYTRAPQMGVGRFKRAQGLPPYTSTDITHLLLYSGARGIYPPHFPPSAPVCGNQSSICRLVPRCFRSEYILLFIYRCSLCSHHCRPLYNSLVPAYPPPPCRTNVSTLSMSSSLNPIHPTGHASLL</sequence>
<dbReference type="EMBL" id="ML996696">
    <property type="protein sequence ID" value="KAF2399978.1"/>
    <property type="molecule type" value="Genomic_DNA"/>
</dbReference>
<gene>
    <name evidence="1" type="ORF">EJ06DRAFT_41671</name>
</gene>
<keyword evidence="2" id="KW-1185">Reference proteome</keyword>
<dbReference type="AlphaFoldDB" id="A0A6G1HV96"/>
<protein>
    <submittedName>
        <fullName evidence="1">Uncharacterized protein</fullName>
    </submittedName>
</protein>
<proteinExistence type="predicted"/>
<reference evidence="1" key="1">
    <citation type="journal article" date="2020" name="Stud. Mycol.">
        <title>101 Dothideomycetes genomes: a test case for predicting lifestyles and emergence of pathogens.</title>
        <authorList>
            <person name="Haridas S."/>
            <person name="Albert R."/>
            <person name="Binder M."/>
            <person name="Bloem J."/>
            <person name="Labutti K."/>
            <person name="Salamov A."/>
            <person name="Andreopoulos B."/>
            <person name="Baker S."/>
            <person name="Barry K."/>
            <person name="Bills G."/>
            <person name="Bluhm B."/>
            <person name="Cannon C."/>
            <person name="Castanera R."/>
            <person name="Culley D."/>
            <person name="Daum C."/>
            <person name="Ezra D."/>
            <person name="Gonzalez J."/>
            <person name="Henrissat B."/>
            <person name="Kuo A."/>
            <person name="Liang C."/>
            <person name="Lipzen A."/>
            <person name="Lutzoni F."/>
            <person name="Magnuson J."/>
            <person name="Mondo S."/>
            <person name="Nolan M."/>
            <person name="Ohm R."/>
            <person name="Pangilinan J."/>
            <person name="Park H.-J."/>
            <person name="Ramirez L."/>
            <person name="Alfaro M."/>
            <person name="Sun H."/>
            <person name="Tritt A."/>
            <person name="Yoshinaga Y."/>
            <person name="Zwiers L.-H."/>
            <person name="Turgeon B."/>
            <person name="Goodwin S."/>
            <person name="Spatafora J."/>
            <person name="Crous P."/>
            <person name="Grigoriev I."/>
        </authorList>
    </citation>
    <scope>NUCLEOTIDE SEQUENCE</scope>
    <source>
        <strain evidence="1">CBS 262.69</strain>
    </source>
</reference>
<evidence type="ECO:0000313" key="2">
    <source>
        <dbReference type="Proteomes" id="UP000799640"/>
    </source>
</evidence>
<organism evidence="1 2">
    <name type="scientific">Trichodelitschia bisporula</name>
    <dbReference type="NCBI Taxonomy" id="703511"/>
    <lineage>
        <taxon>Eukaryota</taxon>
        <taxon>Fungi</taxon>
        <taxon>Dikarya</taxon>
        <taxon>Ascomycota</taxon>
        <taxon>Pezizomycotina</taxon>
        <taxon>Dothideomycetes</taxon>
        <taxon>Dothideomycetes incertae sedis</taxon>
        <taxon>Phaeotrichales</taxon>
        <taxon>Phaeotrichaceae</taxon>
        <taxon>Trichodelitschia</taxon>
    </lineage>
</organism>
<accession>A0A6G1HV96</accession>
<name>A0A6G1HV96_9PEZI</name>
<dbReference type="Proteomes" id="UP000799640">
    <property type="component" value="Unassembled WGS sequence"/>
</dbReference>